<accession>W9RWR2</accession>
<evidence type="ECO:0000313" key="1">
    <source>
        <dbReference type="EMBL" id="EXB75608.1"/>
    </source>
</evidence>
<dbReference type="EMBL" id="KE344683">
    <property type="protein sequence ID" value="EXB75608.1"/>
    <property type="molecule type" value="Genomic_DNA"/>
</dbReference>
<gene>
    <name evidence="1" type="ORF">L484_026084</name>
</gene>
<reference evidence="2" key="1">
    <citation type="submission" date="2013-01" db="EMBL/GenBank/DDBJ databases">
        <title>Draft Genome Sequence of a Mulberry Tree, Morus notabilis C.K. Schneid.</title>
        <authorList>
            <person name="He N."/>
            <person name="Zhao S."/>
        </authorList>
    </citation>
    <scope>NUCLEOTIDE SEQUENCE</scope>
</reference>
<name>W9RWR2_9ROSA</name>
<protein>
    <submittedName>
        <fullName evidence="1">Uncharacterized protein</fullName>
    </submittedName>
</protein>
<evidence type="ECO:0000313" key="2">
    <source>
        <dbReference type="Proteomes" id="UP000030645"/>
    </source>
</evidence>
<sequence>MEINTIRGKIAIEKIYGLHNDVLLRLSTQKWRTMSLMRGGLTMLLVEAIVVVVRPRDCDSEAHAWEKEGESNI</sequence>
<organism evidence="1 2">
    <name type="scientific">Morus notabilis</name>
    <dbReference type="NCBI Taxonomy" id="981085"/>
    <lineage>
        <taxon>Eukaryota</taxon>
        <taxon>Viridiplantae</taxon>
        <taxon>Streptophyta</taxon>
        <taxon>Embryophyta</taxon>
        <taxon>Tracheophyta</taxon>
        <taxon>Spermatophyta</taxon>
        <taxon>Magnoliopsida</taxon>
        <taxon>eudicotyledons</taxon>
        <taxon>Gunneridae</taxon>
        <taxon>Pentapetalae</taxon>
        <taxon>rosids</taxon>
        <taxon>fabids</taxon>
        <taxon>Rosales</taxon>
        <taxon>Moraceae</taxon>
        <taxon>Moreae</taxon>
        <taxon>Morus</taxon>
    </lineage>
</organism>
<proteinExistence type="predicted"/>
<dbReference type="Proteomes" id="UP000030645">
    <property type="component" value="Unassembled WGS sequence"/>
</dbReference>
<dbReference type="AlphaFoldDB" id="W9RWR2"/>
<keyword evidence="2" id="KW-1185">Reference proteome</keyword>